<reference evidence="13" key="1">
    <citation type="journal article" date="2010" name="Science">
        <title>Plasticity of animal genome architecture unmasked by rapid evolution of a pelagic tunicate.</title>
        <authorList>
            <person name="Denoeud F."/>
            <person name="Henriet S."/>
            <person name="Mungpakdee S."/>
            <person name="Aury J.M."/>
            <person name="Da Silva C."/>
            <person name="Brinkmann H."/>
            <person name="Mikhaleva J."/>
            <person name="Olsen L.C."/>
            <person name="Jubin C."/>
            <person name="Canestro C."/>
            <person name="Bouquet J.M."/>
            <person name="Danks G."/>
            <person name="Poulain J."/>
            <person name="Campsteijn C."/>
            <person name="Adamski M."/>
            <person name="Cross I."/>
            <person name="Yadetie F."/>
            <person name="Muffato M."/>
            <person name="Louis A."/>
            <person name="Butcher S."/>
            <person name="Tsagkogeorga G."/>
            <person name="Konrad A."/>
            <person name="Singh S."/>
            <person name="Jensen M.F."/>
            <person name="Cong E.H."/>
            <person name="Eikeseth-Otteraa H."/>
            <person name="Noel B."/>
            <person name="Anthouard V."/>
            <person name="Porcel B.M."/>
            <person name="Kachouri-Lafond R."/>
            <person name="Nishino A."/>
            <person name="Ugolini M."/>
            <person name="Chourrout P."/>
            <person name="Nishida H."/>
            <person name="Aasland R."/>
            <person name="Huzurbazar S."/>
            <person name="Westhof E."/>
            <person name="Delsuc F."/>
            <person name="Lehrach H."/>
            <person name="Reinhardt R."/>
            <person name="Weissenbach J."/>
            <person name="Roy S.W."/>
            <person name="Artiguenave F."/>
            <person name="Postlethwait J.H."/>
            <person name="Manak J.R."/>
            <person name="Thompson E.M."/>
            <person name="Jaillon O."/>
            <person name="Du Pasquier L."/>
            <person name="Boudinot P."/>
            <person name="Liberles D.A."/>
            <person name="Volff J.N."/>
            <person name="Philippe H."/>
            <person name="Lenhard B."/>
            <person name="Roest Crollius H."/>
            <person name="Wincker P."/>
            <person name="Chourrout D."/>
        </authorList>
    </citation>
    <scope>NUCLEOTIDE SEQUENCE [LARGE SCALE GENOMIC DNA]</scope>
</reference>
<evidence type="ECO:0000259" key="12">
    <source>
        <dbReference type="Pfam" id="PF14681"/>
    </source>
</evidence>
<evidence type="ECO:0000256" key="2">
    <source>
        <dbReference type="ARBA" id="ARBA00004784"/>
    </source>
</evidence>
<evidence type="ECO:0000256" key="5">
    <source>
        <dbReference type="ARBA" id="ARBA00022679"/>
    </source>
</evidence>
<comment type="pathway">
    <text evidence="1">Pyrimidine metabolism; UMP biosynthesis via salvage pathway; UMP from uridine: step 1/1.</text>
</comment>
<dbReference type="InterPro" id="IPR029057">
    <property type="entry name" value="PRTase-like"/>
</dbReference>
<keyword evidence="8" id="KW-0067">ATP-binding</keyword>
<evidence type="ECO:0000256" key="6">
    <source>
        <dbReference type="ARBA" id="ARBA00022741"/>
    </source>
</evidence>
<comment type="catalytic activity">
    <reaction evidence="9">
        <text>cytidine + ATP = CMP + ADP + H(+)</text>
        <dbReference type="Rhea" id="RHEA:24674"/>
        <dbReference type="ChEBI" id="CHEBI:15378"/>
        <dbReference type="ChEBI" id="CHEBI:17562"/>
        <dbReference type="ChEBI" id="CHEBI:30616"/>
        <dbReference type="ChEBI" id="CHEBI:60377"/>
        <dbReference type="ChEBI" id="CHEBI:456216"/>
        <dbReference type="EC" id="2.7.1.48"/>
    </reaction>
</comment>
<dbReference type="EC" id="2.7.1.48" evidence="4"/>
<dbReference type="PANTHER" id="PTHR10285">
    <property type="entry name" value="URIDINE KINASE"/>
    <property type="match status" value="1"/>
</dbReference>
<sequence>MSRLQAELMMKTNIVRRKSLAQNSIPPIISSTTERKELYTKGKPLWFNIDGEASDCYVIGVAGGSASGKTSVSRQIIEGINIPYVVLLSMDNFFKGVVTEEDKGDAAIGDYNFDCPDAIDWELFLETINRLKQGKATKVPHYSFVEHRRIESKCETVYGLASVVLIDGIFTLHNTEVLQLLDMKVFVNTDSDVRLARRLMRDLTERGRQLPDVLHQYDKFVKPGYDKYIGPTILNADVVIPRGRENKVAINLIIQHIKRQLEARHIKTSYDELISMTSAHKPSNLFVLPENNQIKAIQTLLRNLETTRDDFIFYAERLMRLSFEYALNFLPHREVEITLEPRDSQDKIQYHGKRFSGQGLCGISILRAGETMEKALMKVTKDIRIGKLLIQNDEFGSPCLHYCRIPQSSRKNFVILMDPTISTGHAAMMAIRVLLDHDFQEENIILVSLLMANCGAQAISYAFPKVSIITATLDPEYDAESGRIIPGFGNFGDRYFGT</sequence>
<evidence type="ECO:0000313" key="14">
    <source>
        <dbReference type="Proteomes" id="UP000001307"/>
    </source>
</evidence>
<dbReference type="PRINTS" id="PR00988">
    <property type="entry name" value="URIDINKINASE"/>
</dbReference>
<organism evidence="13">
    <name type="scientific">Oikopleura dioica</name>
    <name type="common">Tunicate</name>
    <dbReference type="NCBI Taxonomy" id="34765"/>
    <lineage>
        <taxon>Eukaryota</taxon>
        <taxon>Metazoa</taxon>
        <taxon>Chordata</taxon>
        <taxon>Tunicata</taxon>
        <taxon>Appendicularia</taxon>
        <taxon>Copelata</taxon>
        <taxon>Oikopleuridae</taxon>
        <taxon>Oikopleura</taxon>
    </lineage>
</organism>
<dbReference type="InParanoid" id="E4X3J2"/>
<dbReference type="GO" id="GO:0044206">
    <property type="term" value="P:UMP salvage"/>
    <property type="evidence" value="ECO:0007669"/>
    <property type="project" value="UniProtKB-UniPathway"/>
</dbReference>
<dbReference type="GO" id="GO:0005524">
    <property type="term" value="F:ATP binding"/>
    <property type="evidence" value="ECO:0007669"/>
    <property type="project" value="UniProtKB-KW"/>
</dbReference>
<evidence type="ECO:0000256" key="1">
    <source>
        <dbReference type="ARBA" id="ARBA00004690"/>
    </source>
</evidence>
<dbReference type="Pfam" id="PF14681">
    <property type="entry name" value="UPRTase"/>
    <property type="match status" value="1"/>
</dbReference>
<dbReference type="SUPFAM" id="SSF53271">
    <property type="entry name" value="PRTase-like"/>
    <property type="match status" value="1"/>
</dbReference>
<dbReference type="Pfam" id="PF00485">
    <property type="entry name" value="PRK"/>
    <property type="match status" value="1"/>
</dbReference>
<dbReference type="SUPFAM" id="SSF52540">
    <property type="entry name" value="P-loop containing nucleoside triphosphate hydrolases"/>
    <property type="match status" value="1"/>
</dbReference>
<dbReference type="UniPathway" id="UPA00574">
    <property type="reaction ID" value="UER00637"/>
</dbReference>
<feature type="domain" description="Phosphoribosyltransferase" evidence="12">
    <location>
        <begin position="289"/>
        <end position="498"/>
    </location>
</feature>
<evidence type="ECO:0000259" key="11">
    <source>
        <dbReference type="Pfam" id="PF00485"/>
    </source>
</evidence>
<evidence type="ECO:0000256" key="9">
    <source>
        <dbReference type="ARBA" id="ARBA00047436"/>
    </source>
</evidence>
<dbReference type="InterPro" id="IPR000764">
    <property type="entry name" value="Uridine_kinase-like"/>
</dbReference>
<dbReference type="InterPro" id="IPR027417">
    <property type="entry name" value="P-loop_NTPase"/>
</dbReference>
<keyword evidence="5" id="KW-0808">Transferase</keyword>
<feature type="domain" description="Phosphoribulokinase/uridine kinase" evidence="11">
    <location>
        <begin position="58"/>
        <end position="249"/>
    </location>
</feature>
<comment type="similarity">
    <text evidence="3">Belongs to the uridine kinase family.</text>
</comment>
<dbReference type="InterPro" id="IPR000836">
    <property type="entry name" value="PRTase_dom"/>
</dbReference>
<keyword evidence="14" id="KW-1185">Reference proteome</keyword>
<dbReference type="Gene3D" id="3.40.50.2020">
    <property type="match status" value="1"/>
</dbReference>
<dbReference type="CDD" id="cd02023">
    <property type="entry name" value="UMPK"/>
    <property type="match status" value="1"/>
</dbReference>
<evidence type="ECO:0000256" key="10">
    <source>
        <dbReference type="ARBA" id="ARBA00048909"/>
    </source>
</evidence>
<evidence type="ECO:0000256" key="3">
    <source>
        <dbReference type="ARBA" id="ARBA00005408"/>
    </source>
</evidence>
<dbReference type="FunFam" id="3.40.50.2020:FF:000010">
    <property type="entry name" value="Uridine-cytidine kinase"/>
    <property type="match status" value="1"/>
</dbReference>
<gene>
    <name evidence="13" type="ORF">GSOID_T00017834001</name>
</gene>
<dbReference type="CDD" id="cd06223">
    <property type="entry name" value="PRTases_typeI"/>
    <property type="match status" value="1"/>
</dbReference>
<dbReference type="EMBL" id="FN653023">
    <property type="protein sequence ID" value="CBY18196.1"/>
    <property type="molecule type" value="Genomic_DNA"/>
</dbReference>
<keyword evidence="7" id="KW-0418">Kinase</keyword>
<protein>
    <recommendedName>
        <fullName evidence="4">uridine/cytidine kinase</fullName>
        <ecNumber evidence="4">2.7.1.48</ecNumber>
    </recommendedName>
</protein>
<evidence type="ECO:0000256" key="4">
    <source>
        <dbReference type="ARBA" id="ARBA00012137"/>
    </source>
</evidence>
<dbReference type="FunFam" id="3.40.50.300:FF:000339">
    <property type="entry name" value="Uridine kinase"/>
    <property type="match status" value="1"/>
</dbReference>
<dbReference type="GO" id="GO:0004849">
    <property type="term" value="F:uridine kinase activity"/>
    <property type="evidence" value="ECO:0007669"/>
    <property type="project" value="UniProtKB-EC"/>
</dbReference>
<evidence type="ECO:0000256" key="7">
    <source>
        <dbReference type="ARBA" id="ARBA00022777"/>
    </source>
</evidence>
<name>E4X3J2_OIKDI</name>
<evidence type="ECO:0000256" key="8">
    <source>
        <dbReference type="ARBA" id="ARBA00022840"/>
    </source>
</evidence>
<dbReference type="Gene3D" id="3.40.50.300">
    <property type="entry name" value="P-loop containing nucleotide triphosphate hydrolases"/>
    <property type="match status" value="1"/>
</dbReference>
<comment type="catalytic activity">
    <reaction evidence="10">
        <text>uridine + ATP = UMP + ADP + H(+)</text>
        <dbReference type="Rhea" id="RHEA:16825"/>
        <dbReference type="ChEBI" id="CHEBI:15378"/>
        <dbReference type="ChEBI" id="CHEBI:16704"/>
        <dbReference type="ChEBI" id="CHEBI:30616"/>
        <dbReference type="ChEBI" id="CHEBI:57865"/>
        <dbReference type="ChEBI" id="CHEBI:456216"/>
        <dbReference type="EC" id="2.7.1.48"/>
    </reaction>
</comment>
<dbReference type="AlphaFoldDB" id="E4X3J2"/>
<accession>E4X3J2</accession>
<dbReference type="InterPro" id="IPR006083">
    <property type="entry name" value="PRK/URK"/>
</dbReference>
<dbReference type="Proteomes" id="UP000001307">
    <property type="component" value="Unassembled WGS sequence"/>
</dbReference>
<dbReference type="NCBIfam" id="NF004018">
    <property type="entry name" value="PRK05480.1"/>
    <property type="match status" value="1"/>
</dbReference>
<evidence type="ECO:0000313" key="13">
    <source>
        <dbReference type="EMBL" id="CBY18196.1"/>
    </source>
</evidence>
<proteinExistence type="inferred from homology"/>
<dbReference type="OrthoDB" id="10257085at2759"/>
<comment type="pathway">
    <text evidence="2">Pyrimidine metabolism; CTP biosynthesis via salvage pathway; CTP from cytidine: step 1/3.</text>
</comment>
<keyword evidence="6" id="KW-0547">Nucleotide-binding</keyword>